<keyword evidence="2" id="KW-1185">Reference proteome</keyword>
<feature type="compositionally biased region" description="Low complexity" evidence="1">
    <location>
        <begin position="65"/>
        <end position="77"/>
    </location>
</feature>
<dbReference type="AlphaFoldDB" id="A0A915D5S8"/>
<sequence length="255" mass="28455">MGNFQIEIQRGHGPAILALPLVEDVKSMYFTSFRALNFRKHVFSLRSVSSFPMKPSKDGDTDRMSIASSDSRSSNQSDHQLPSTRSLASKPLRHPINLRSSFISRSGVIRRSMDGDILYTASPPAATHLSTVKPALPKDLIRPHFMNDTLLKKKQQFGQKEIEEILSSLDKLNMEKDKELIDQFAKGGMSDESLARRLAQCLVHYAIEENRQSGRKVARLCASILDCPSGPAFHNGFISSIMQYLSVENNCALTT</sequence>
<organism evidence="2 3">
    <name type="scientific">Ditylenchus dipsaci</name>
    <dbReference type="NCBI Taxonomy" id="166011"/>
    <lineage>
        <taxon>Eukaryota</taxon>
        <taxon>Metazoa</taxon>
        <taxon>Ecdysozoa</taxon>
        <taxon>Nematoda</taxon>
        <taxon>Chromadorea</taxon>
        <taxon>Rhabditida</taxon>
        <taxon>Tylenchina</taxon>
        <taxon>Tylenchomorpha</taxon>
        <taxon>Sphaerularioidea</taxon>
        <taxon>Anguinidae</taxon>
        <taxon>Anguininae</taxon>
        <taxon>Ditylenchus</taxon>
    </lineage>
</organism>
<evidence type="ECO:0000313" key="3">
    <source>
        <dbReference type="WBParaSite" id="jg15866"/>
    </source>
</evidence>
<feature type="region of interest" description="Disordered" evidence="1">
    <location>
        <begin position="53"/>
        <end position="90"/>
    </location>
</feature>
<protein>
    <submittedName>
        <fullName evidence="3">MIF4G domain-containing protein</fullName>
    </submittedName>
</protein>
<accession>A0A915D5S8</accession>
<evidence type="ECO:0000256" key="1">
    <source>
        <dbReference type="SAM" id="MobiDB-lite"/>
    </source>
</evidence>
<proteinExistence type="predicted"/>
<dbReference type="WBParaSite" id="jg15866">
    <property type="protein sequence ID" value="jg15866"/>
    <property type="gene ID" value="jg15866"/>
</dbReference>
<reference evidence="3" key="1">
    <citation type="submission" date="2022-11" db="UniProtKB">
        <authorList>
            <consortium name="WormBaseParasite"/>
        </authorList>
    </citation>
    <scope>IDENTIFICATION</scope>
</reference>
<feature type="compositionally biased region" description="Polar residues" evidence="1">
    <location>
        <begin position="78"/>
        <end position="87"/>
    </location>
</feature>
<dbReference type="Proteomes" id="UP000887574">
    <property type="component" value="Unplaced"/>
</dbReference>
<evidence type="ECO:0000313" key="2">
    <source>
        <dbReference type="Proteomes" id="UP000887574"/>
    </source>
</evidence>
<name>A0A915D5S8_9BILA</name>